<keyword evidence="7" id="KW-1185">Reference proteome</keyword>
<dbReference type="Pfam" id="PF00977">
    <property type="entry name" value="His_biosynth"/>
    <property type="match status" value="1"/>
</dbReference>
<comment type="caution">
    <text evidence="6">The sequence shown here is derived from an EMBL/GenBank/DDBJ whole genome shotgun (WGS) entry which is preliminary data.</text>
</comment>
<evidence type="ECO:0000256" key="5">
    <source>
        <dbReference type="RuleBase" id="RU003657"/>
    </source>
</evidence>
<evidence type="ECO:0000256" key="3">
    <source>
        <dbReference type="ARBA" id="ARBA00023102"/>
    </source>
</evidence>
<dbReference type="InterPro" id="IPR006062">
    <property type="entry name" value="His_biosynth"/>
</dbReference>
<sequence>MDQYNASNATPLESPILPCVDICGTEATVPSAIPGLADPSDPIAIAAHYRAQGADKVFVDVQDSWENYRTFLPVLKKMAVGGGLWATVAGGRLPSAAAADMLFEAGVQVLGFSTTSLEHPSMVCRLADRYGSARLVGIMNIRHTAEGHWHVFVDGGTRPTDLDAIVWAQMLVDLGVGSLLPNNLDREGTGAGFDVDQVRAFADAVPIPVIASGGCGSLEHIYGALTVGGARYAIVNKVVHGARISLTDAYDYLRTGGVPAA</sequence>
<comment type="similarity">
    <text evidence="1 5">Belongs to the HisA/HisF family.</text>
</comment>
<dbReference type="OrthoDB" id="9781903at2"/>
<reference evidence="6 7" key="1">
    <citation type="submission" date="2018-09" db="EMBL/GenBank/DDBJ databases">
        <title>YIM PH21274 draft genome.</title>
        <authorList>
            <person name="Miao C."/>
        </authorList>
    </citation>
    <scope>NUCLEOTIDE SEQUENCE [LARGE SCALE GENOMIC DNA]</scope>
    <source>
        <strain evidence="6 7">YIM PH 21724</strain>
    </source>
</reference>
<dbReference type="RefSeq" id="WP_120043782.1">
    <property type="nucleotide sequence ID" value="NZ_QZFU01000036.1"/>
</dbReference>
<dbReference type="EMBL" id="QZFU01000036">
    <property type="protein sequence ID" value="RJO70725.1"/>
    <property type="molecule type" value="Genomic_DNA"/>
</dbReference>
<dbReference type="InterPro" id="IPR050064">
    <property type="entry name" value="IGPS_HisA/HisF"/>
</dbReference>
<evidence type="ECO:0000256" key="4">
    <source>
        <dbReference type="ARBA" id="ARBA00029440"/>
    </source>
</evidence>
<keyword evidence="3 5" id="KW-0368">Histidine biosynthesis</keyword>
<evidence type="ECO:0000313" key="7">
    <source>
        <dbReference type="Proteomes" id="UP000266677"/>
    </source>
</evidence>
<dbReference type="AlphaFoldDB" id="A0A3A4KD04"/>
<evidence type="ECO:0000256" key="2">
    <source>
        <dbReference type="ARBA" id="ARBA00022605"/>
    </source>
</evidence>
<dbReference type="PANTHER" id="PTHR21235">
    <property type="entry name" value="IMIDAZOLE GLYCEROL PHOSPHATE SYNTHASE SUBUNIT HISF/H IGP SYNTHASE SUBUNIT HISF/H"/>
    <property type="match status" value="1"/>
</dbReference>
<organism evidence="6 7">
    <name type="scientific">Nocardia panacis</name>
    <dbReference type="NCBI Taxonomy" id="2340916"/>
    <lineage>
        <taxon>Bacteria</taxon>
        <taxon>Bacillati</taxon>
        <taxon>Actinomycetota</taxon>
        <taxon>Actinomycetes</taxon>
        <taxon>Mycobacteriales</taxon>
        <taxon>Nocardiaceae</taxon>
        <taxon>Nocardia</taxon>
    </lineage>
</organism>
<protein>
    <recommendedName>
        <fullName evidence="8">Imidazole glycerol phosphate synthase subunit HisF</fullName>
    </recommendedName>
</protein>
<gene>
    <name evidence="6" type="ORF">D5S18_26340</name>
</gene>
<dbReference type="InterPro" id="IPR011060">
    <property type="entry name" value="RibuloseP-bd_barrel"/>
</dbReference>
<name>A0A3A4KD04_9NOCA</name>
<dbReference type="GO" id="GO:0000107">
    <property type="term" value="F:imidazoleglycerol-phosphate synthase activity"/>
    <property type="evidence" value="ECO:0007669"/>
    <property type="project" value="TreeGrafter"/>
</dbReference>
<dbReference type="Proteomes" id="UP000266677">
    <property type="component" value="Unassembled WGS sequence"/>
</dbReference>
<evidence type="ECO:0008006" key="8">
    <source>
        <dbReference type="Google" id="ProtNLM"/>
    </source>
</evidence>
<accession>A0A3A4KD04</accession>
<keyword evidence="2 5" id="KW-0028">Amino-acid biosynthesis</keyword>
<comment type="pathway">
    <text evidence="4">Amino-acid biosynthesis.</text>
</comment>
<evidence type="ECO:0000313" key="6">
    <source>
        <dbReference type="EMBL" id="RJO70725.1"/>
    </source>
</evidence>
<dbReference type="SUPFAM" id="SSF51366">
    <property type="entry name" value="Ribulose-phoshate binding barrel"/>
    <property type="match status" value="1"/>
</dbReference>
<evidence type="ECO:0000256" key="1">
    <source>
        <dbReference type="ARBA" id="ARBA00009667"/>
    </source>
</evidence>
<proteinExistence type="inferred from homology"/>
<dbReference type="Gene3D" id="3.20.20.70">
    <property type="entry name" value="Aldolase class I"/>
    <property type="match status" value="1"/>
</dbReference>
<dbReference type="GO" id="GO:0000105">
    <property type="term" value="P:L-histidine biosynthetic process"/>
    <property type="evidence" value="ECO:0007669"/>
    <property type="project" value="UniProtKB-KW"/>
</dbReference>
<dbReference type="InterPro" id="IPR013785">
    <property type="entry name" value="Aldolase_TIM"/>
</dbReference>
<dbReference type="PANTHER" id="PTHR21235:SF2">
    <property type="entry name" value="IMIDAZOLE GLYCEROL PHOSPHATE SYNTHASE HISHF"/>
    <property type="match status" value="1"/>
</dbReference>